<dbReference type="PANTHER" id="PTHR47619:SF1">
    <property type="entry name" value="EXODEOXYRIBONUCLEASE WALJ"/>
    <property type="match status" value="1"/>
</dbReference>
<proteinExistence type="predicted"/>
<evidence type="ECO:0000313" key="3">
    <source>
        <dbReference type="Proteomes" id="UP001595789"/>
    </source>
</evidence>
<dbReference type="PANTHER" id="PTHR47619">
    <property type="entry name" value="METALLO-HYDROLASE YYCJ-RELATED"/>
    <property type="match status" value="1"/>
</dbReference>
<comment type="caution">
    <text evidence="2">The sequence shown here is derived from an EMBL/GenBank/DDBJ whole genome shotgun (WGS) entry which is preliminary data.</text>
</comment>
<dbReference type="SUPFAM" id="SSF56281">
    <property type="entry name" value="Metallo-hydrolase/oxidoreductase"/>
    <property type="match status" value="1"/>
</dbReference>
<dbReference type="EMBL" id="JBHSBW010000007">
    <property type="protein sequence ID" value="MFC4210508.1"/>
    <property type="molecule type" value="Genomic_DNA"/>
</dbReference>
<dbReference type="Gene3D" id="3.60.15.10">
    <property type="entry name" value="Ribonuclease Z/Hydroxyacylglutathione hydrolase-like"/>
    <property type="match status" value="1"/>
</dbReference>
<protein>
    <submittedName>
        <fullName evidence="2">MBL fold metallo-hydrolase</fullName>
    </submittedName>
</protein>
<evidence type="ECO:0000259" key="1">
    <source>
        <dbReference type="SMART" id="SM00849"/>
    </source>
</evidence>
<evidence type="ECO:0000313" key="2">
    <source>
        <dbReference type="EMBL" id="MFC4210508.1"/>
    </source>
</evidence>
<keyword evidence="3" id="KW-1185">Reference proteome</keyword>
<reference evidence="3" key="1">
    <citation type="journal article" date="2019" name="Int. J. Syst. Evol. Microbiol.">
        <title>The Global Catalogue of Microorganisms (GCM) 10K type strain sequencing project: providing services to taxonomists for standard genome sequencing and annotation.</title>
        <authorList>
            <consortium name="The Broad Institute Genomics Platform"/>
            <consortium name="The Broad Institute Genome Sequencing Center for Infectious Disease"/>
            <person name="Wu L."/>
            <person name="Ma J."/>
        </authorList>
    </citation>
    <scope>NUCLEOTIDE SEQUENCE [LARGE SCALE GENOMIC DNA]</scope>
    <source>
        <strain evidence="3">CCM 8691</strain>
    </source>
</reference>
<sequence length="282" mass="31744">MALYFTSINSGSNGNCYYVGNKNEAVLVDVGISCKEVEKRMARLGLSMSNIKAIFISHEHGDHIKGLSVLSKKYDLPVYITDNTLRNSRLILNENNVFTFNHLDTICIGNLKVSAFSKLHDAADPFSFTIECSDVRVGVFTDIGAVCDRLISQFKTCNAAFLEANYDAQMLESGNYPYHLKRRITSGRGHLSNHQALALFQNHKPEYMSHLLLSHLSKDNNDPTLVENLFKASAGNTFISVASRNEEGFLYYVDNKLNESYNYSFNPSLHQPDQLNLFSNYL</sequence>
<dbReference type="InterPro" id="IPR001279">
    <property type="entry name" value="Metallo-B-lactamas"/>
</dbReference>
<dbReference type="RefSeq" id="WP_378982359.1">
    <property type="nucleotide sequence ID" value="NZ_JBHSBW010000007.1"/>
</dbReference>
<dbReference type="InterPro" id="IPR052533">
    <property type="entry name" value="WalJ/YycJ-like"/>
</dbReference>
<dbReference type="Pfam" id="PF12706">
    <property type="entry name" value="Lactamase_B_2"/>
    <property type="match status" value="1"/>
</dbReference>
<feature type="domain" description="Metallo-beta-lactamase" evidence="1">
    <location>
        <begin position="13"/>
        <end position="179"/>
    </location>
</feature>
<dbReference type="InterPro" id="IPR036866">
    <property type="entry name" value="RibonucZ/Hydroxyglut_hydro"/>
</dbReference>
<gene>
    <name evidence="2" type="ORF">ACFOWA_04910</name>
</gene>
<dbReference type="Proteomes" id="UP001595789">
    <property type="component" value="Unassembled WGS sequence"/>
</dbReference>
<dbReference type="SMART" id="SM00849">
    <property type="entry name" value="Lactamase_B"/>
    <property type="match status" value="1"/>
</dbReference>
<accession>A0ABV8P8R5</accession>
<organism evidence="2 3">
    <name type="scientific">Pedobacter lithocola</name>
    <dbReference type="NCBI Taxonomy" id="1908239"/>
    <lineage>
        <taxon>Bacteria</taxon>
        <taxon>Pseudomonadati</taxon>
        <taxon>Bacteroidota</taxon>
        <taxon>Sphingobacteriia</taxon>
        <taxon>Sphingobacteriales</taxon>
        <taxon>Sphingobacteriaceae</taxon>
        <taxon>Pedobacter</taxon>
    </lineage>
</organism>
<name>A0ABV8P8R5_9SPHI</name>